<keyword evidence="7" id="KW-0436">Ligase</keyword>
<keyword evidence="3 5" id="KW-1133">Transmembrane helix</keyword>
<dbReference type="Proteomes" id="UP000182379">
    <property type="component" value="Unassembled WGS sequence"/>
</dbReference>
<dbReference type="InterPro" id="IPR051533">
    <property type="entry name" value="WaaL-like"/>
</dbReference>
<keyword evidence="2 5" id="KW-0812">Transmembrane</keyword>
<dbReference type="Pfam" id="PF04932">
    <property type="entry name" value="Wzy_C"/>
    <property type="match status" value="1"/>
</dbReference>
<protein>
    <submittedName>
        <fullName evidence="7">O-Antigen ligase</fullName>
    </submittedName>
</protein>
<name>A0A1H2XNX7_ACIFE</name>
<evidence type="ECO:0000313" key="8">
    <source>
        <dbReference type="Proteomes" id="UP000182379"/>
    </source>
</evidence>
<feature type="transmembrane region" description="Helical" evidence="5">
    <location>
        <begin position="348"/>
        <end position="365"/>
    </location>
</feature>
<feature type="transmembrane region" description="Helical" evidence="5">
    <location>
        <begin position="232"/>
        <end position="252"/>
    </location>
</feature>
<dbReference type="GO" id="GO:0016874">
    <property type="term" value="F:ligase activity"/>
    <property type="evidence" value="ECO:0007669"/>
    <property type="project" value="UniProtKB-KW"/>
</dbReference>
<evidence type="ECO:0000256" key="1">
    <source>
        <dbReference type="ARBA" id="ARBA00004141"/>
    </source>
</evidence>
<feature type="transmembrane region" description="Helical" evidence="5">
    <location>
        <begin position="179"/>
        <end position="198"/>
    </location>
</feature>
<dbReference type="PANTHER" id="PTHR37422">
    <property type="entry name" value="TEICHURONIC ACID BIOSYNTHESIS PROTEIN TUAE"/>
    <property type="match status" value="1"/>
</dbReference>
<dbReference type="PANTHER" id="PTHR37422:SF13">
    <property type="entry name" value="LIPOPOLYSACCHARIDE BIOSYNTHESIS PROTEIN PA4999-RELATED"/>
    <property type="match status" value="1"/>
</dbReference>
<reference evidence="7 8" key="1">
    <citation type="submission" date="2016-10" db="EMBL/GenBank/DDBJ databases">
        <authorList>
            <person name="Varghese N."/>
            <person name="Submissions S."/>
        </authorList>
    </citation>
    <scope>NUCLEOTIDE SEQUENCE [LARGE SCALE GENOMIC DNA]</scope>
    <source>
        <strain evidence="7 8">WCC6</strain>
    </source>
</reference>
<feature type="transmembrane region" description="Helical" evidence="5">
    <location>
        <begin position="31"/>
        <end position="49"/>
    </location>
</feature>
<dbReference type="InterPro" id="IPR007016">
    <property type="entry name" value="O-antigen_ligase-rel_domated"/>
</dbReference>
<evidence type="ECO:0000313" key="7">
    <source>
        <dbReference type="EMBL" id="SDW94446.1"/>
    </source>
</evidence>
<dbReference type="GO" id="GO:0016020">
    <property type="term" value="C:membrane"/>
    <property type="evidence" value="ECO:0007669"/>
    <property type="project" value="UniProtKB-SubCell"/>
</dbReference>
<evidence type="ECO:0000256" key="4">
    <source>
        <dbReference type="ARBA" id="ARBA00023136"/>
    </source>
</evidence>
<feature type="transmembrane region" description="Helical" evidence="5">
    <location>
        <begin position="144"/>
        <end position="167"/>
    </location>
</feature>
<dbReference type="EMBL" id="FNOP01000009">
    <property type="protein sequence ID" value="SDW94446.1"/>
    <property type="molecule type" value="Genomic_DNA"/>
</dbReference>
<evidence type="ECO:0000259" key="6">
    <source>
        <dbReference type="Pfam" id="PF04932"/>
    </source>
</evidence>
<comment type="subcellular location">
    <subcellularLocation>
        <location evidence="1">Membrane</location>
        <topology evidence="1">Multi-pass membrane protein</topology>
    </subcellularLocation>
</comment>
<feature type="transmembrane region" description="Helical" evidence="5">
    <location>
        <begin position="204"/>
        <end position="220"/>
    </location>
</feature>
<proteinExistence type="predicted"/>
<keyword evidence="4 5" id="KW-0472">Membrane</keyword>
<evidence type="ECO:0000256" key="3">
    <source>
        <dbReference type="ARBA" id="ARBA00022989"/>
    </source>
</evidence>
<evidence type="ECO:0000256" key="5">
    <source>
        <dbReference type="SAM" id="Phobius"/>
    </source>
</evidence>
<sequence>MEINEANRLQWLLAAATNLYLFFLCSTKWNAGYSISGGILAVLILWFYLKKRKKFQCASRLFFTVYGIFMAGVLLASCLTGDKPSIHVAQKFLSYSVPMWLLYLILQQVHSIRQASLPGMVIGSWVLLGASVRELWTSPGKDRLYGSFASANNFAMVLEAILPFLWMQVWALRKNKKSPAFLLTLITSIGLTGCLLLSASRGGIAGFLLGFVGVVILKGIQKTTWGLKKRVGVLLLTGCLAAGALFAATLRYQHRSYDSERLLLLQSAYAMWQDNKLYGVGFQRWNQVYRSGYILPGAKEPTLSLPHNNIANFFSGTGVLGGTGYLLFTFGSLGVLLCTLRKHPANEYARMMFWVWIAIFVHGIVDNSLYAKFNTRLYFAMWGIFLAASLDSRKERLKK</sequence>
<gene>
    <name evidence="7" type="ORF">SAMN05216495_10947</name>
</gene>
<feature type="domain" description="O-antigen ligase-related" evidence="6">
    <location>
        <begin position="188"/>
        <end position="325"/>
    </location>
</feature>
<comment type="caution">
    <text evidence="7">The sequence shown here is derived from an EMBL/GenBank/DDBJ whole genome shotgun (WGS) entry which is preliminary data.</text>
</comment>
<evidence type="ECO:0000256" key="2">
    <source>
        <dbReference type="ARBA" id="ARBA00022692"/>
    </source>
</evidence>
<organism evidence="7 8">
    <name type="scientific">Acidaminococcus fermentans</name>
    <dbReference type="NCBI Taxonomy" id="905"/>
    <lineage>
        <taxon>Bacteria</taxon>
        <taxon>Bacillati</taxon>
        <taxon>Bacillota</taxon>
        <taxon>Negativicutes</taxon>
        <taxon>Acidaminococcales</taxon>
        <taxon>Acidaminococcaceae</taxon>
        <taxon>Acidaminococcus</taxon>
    </lineage>
</organism>
<accession>A0A1H2XNX7</accession>
<dbReference type="AlphaFoldDB" id="A0A1H2XNX7"/>
<feature type="transmembrane region" description="Helical" evidence="5">
    <location>
        <begin position="313"/>
        <end position="336"/>
    </location>
</feature>
<feature type="transmembrane region" description="Helical" evidence="5">
    <location>
        <begin position="61"/>
        <end position="82"/>
    </location>
</feature>
<dbReference type="RefSeq" id="WP_074706255.1">
    <property type="nucleotide sequence ID" value="NZ_CALAKB010000044.1"/>
</dbReference>